<evidence type="ECO:0000256" key="2">
    <source>
        <dbReference type="ARBA" id="ARBA00022803"/>
    </source>
</evidence>
<dbReference type="Pfam" id="PF13374">
    <property type="entry name" value="TPR_10"/>
    <property type="match status" value="1"/>
</dbReference>
<dbReference type="InterPro" id="IPR019734">
    <property type="entry name" value="TPR_rpt"/>
</dbReference>
<dbReference type="PRINTS" id="PR00381">
    <property type="entry name" value="KINESINLIGHT"/>
</dbReference>
<evidence type="ECO:0000256" key="3">
    <source>
        <dbReference type="PROSITE-ProRule" id="PRU00339"/>
    </source>
</evidence>
<dbReference type="Gene3D" id="1.25.40.10">
    <property type="entry name" value="Tetratricopeptide repeat domain"/>
    <property type="match status" value="2"/>
</dbReference>
<sequence length="301" mass="32879">MDSPTTTLIHILRNRVDELVAAGDLDEAVHAATAAVLKAQQTLSSDLDSIDEFASSLEVRGDVYRLLGRFEEARDDYKQAIDQLDNRPDRSLQLGRLHAGYGSVHDQLDHPERAAELWQEAVRYFELSDPPASLDIASMSNNLAVLKRNSGDIEGAEAEYLKALEILHRELGPDHEETAAVCNNIGALYQSAGLHEQAREMHMMALEARRKNFGDNHPDTAQSHNNLALALLATGDSAWARRHFEKAVSGFEALGIEYSSDLEAVAENFCAVLRAEGDEAHAEAIAARVPGGLAIPEPEPA</sequence>
<protein>
    <submittedName>
        <fullName evidence="4">Tetratricopeptide repeat protein</fullName>
    </submittedName>
</protein>
<gene>
    <name evidence="4" type="ORF">OJ996_14010</name>
</gene>
<evidence type="ECO:0000313" key="5">
    <source>
        <dbReference type="Proteomes" id="UP001165653"/>
    </source>
</evidence>
<dbReference type="SMART" id="SM00028">
    <property type="entry name" value="TPR"/>
    <property type="match status" value="5"/>
</dbReference>
<evidence type="ECO:0000313" key="4">
    <source>
        <dbReference type="EMBL" id="MCW1914698.1"/>
    </source>
</evidence>
<keyword evidence="2 3" id="KW-0802">TPR repeat</keyword>
<dbReference type="InterPro" id="IPR011990">
    <property type="entry name" value="TPR-like_helical_dom_sf"/>
</dbReference>
<dbReference type="PANTHER" id="PTHR45641">
    <property type="entry name" value="TETRATRICOPEPTIDE REPEAT PROTEIN (AFU_ORTHOLOGUE AFUA_6G03870)"/>
    <property type="match status" value="1"/>
</dbReference>
<name>A0ABT3G4D1_9BACT</name>
<evidence type="ECO:0000256" key="1">
    <source>
        <dbReference type="ARBA" id="ARBA00022737"/>
    </source>
</evidence>
<organism evidence="4 5">
    <name type="scientific">Luteolibacter rhizosphaerae</name>
    <dbReference type="NCBI Taxonomy" id="2989719"/>
    <lineage>
        <taxon>Bacteria</taxon>
        <taxon>Pseudomonadati</taxon>
        <taxon>Verrucomicrobiota</taxon>
        <taxon>Verrucomicrobiia</taxon>
        <taxon>Verrucomicrobiales</taxon>
        <taxon>Verrucomicrobiaceae</taxon>
        <taxon>Luteolibacter</taxon>
    </lineage>
</organism>
<feature type="repeat" description="TPR" evidence="3">
    <location>
        <begin position="54"/>
        <end position="87"/>
    </location>
</feature>
<comment type="caution">
    <text evidence="4">The sequence shown here is derived from an EMBL/GenBank/DDBJ whole genome shotgun (WGS) entry which is preliminary data.</text>
</comment>
<dbReference type="RefSeq" id="WP_264514234.1">
    <property type="nucleotide sequence ID" value="NZ_JAPDDR010000007.1"/>
</dbReference>
<accession>A0ABT3G4D1</accession>
<proteinExistence type="predicted"/>
<dbReference type="Pfam" id="PF13424">
    <property type="entry name" value="TPR_12"/>
    <property type="match status" value="2"/>
</dbReference>
<keyword evidence="1" id="KW-0677">Repeat</keyword>
<dbReference type="SUPFAM" id="SSF48452">
    <property type="entry name" value="TPR-like"/>
    <property type="match status" value="2"/>
</dbReference>
<keyword evidence="5" id="KW-1185">Reference proteome</keyword>
<reference evidence="4" key="1">
    <citation type="submission" date="2022-10" db="EMBL/GenBank/DDBJ databases">
        <title>Luteolibacter sp. GHJ8, whole genome shotgun sequencing project.</title>
        <authorList>
            <person name="Zhao G."/>
            <person name="Shen L."/>
        </authorList>
    </citation>
    <scope>NUCLEOTIDE SEQUENCE</scope>
    <source>
        <strain evidence="4">GHJ8</strain>
    </source>
</reference>
<dbReference type="Proteomes" id="UP001165653">
    <property type="component" value="Unassembled WGS sequence"/>
</dbReference>
<dbReference type="EMBL" id="JAPDDR010000007">
    <property type="protein sequence ID" value="MCW1914698.1"/>
    <property type="molecule type" value="Genomic_DNA"/>
</dbReference>
<dbReference type="PROSITE" id="PS50005">
    <property type="entry name" value="TPR"/>
    <property type="match status" value="1"/>
</dbReference>
<dbReference type="PANTHER" id="PTHR45641:SF19">
    <property type="entry name" value="NEPHROCYSTIN-3"/>
    <property type="match status" value="1"/>
</dbReference>